<evidence type="ECO:0000256" key="2">
    <source>
        <dbReference type="ARBA" id="ARBA00011971"/>
    </source>
</evidence>
<feature type="binding site" description="in other chain" evidence="6">
    <location>
        <begin position="123"/>
        <end position="131"/>
    </location>
    <ligand>
        <name>5-phospho-alpha-D-ribose 1-diphosphate</name>
        <dbReference type="ChEBI" id="CHEBI:58017"/>
        <note>ligand shared between dimeric partners</note>
    </ligand>
</feature>
<dbReference type="GO" id="GO:0000287">
    <property type="term" value="F:magnesium ion binding"/>
    <property type="evidence" value="ECO:0007669"/>
    <property type="project" value="UniProtKB-UniRule"/>
</dbReference>
<dbReference type="OrthoDB" id="9802134at2"/>
<dbReference type="PANTHER" id="PTHR19278">
    <property type="entry name" value="OROTATE PHOSPHORIBOSYLTRANSFERASE"/>
    <property type="match status" value="1"/>
</dbReference>
<gene>
    <name evidence="6" type="primary">pyrE</name>
    <name evidence="8" type="ORF">SAMN05421780_101338</name>
</gene>
<feature type="binding site" evidence="6">
    <location>
        <position position="103"/>
    </location>
    <ligand>
        <name>5-phospho-alpha-D-ribose 1-diphosphate</name>
        <dbReference type="ChEBI" id="CHEBI:58017"/>
        <note>ligand shared between dimeric partners</note>
    </ligand>
</feature>
<dbReference type="CDD" id="cd06223">
    <property type="entry name" value="PRTases_typeI"/>
    <property type="match status" value="1"/>
</dbReference>
<keyword evidence="3 6" id="KW-0328">Glycosyltransferase</keyword>
<dbReference type="InterPro" id="IPR029057">
    <property type="entry name" value="PRTase-like"/>
</dbReference>
<organism evidence="8 9">
    <name type="scientific">Flexibacter flexilis DSM 6793</name>
    <dbReference type="NCBI Taxonomy" id="927664"/>
    <lineage>
        <taxon>Bacteria</taxon>
        <taxon>Pseudomonadati</taxon>
        <taxon>Bacteroidota</taxon>
        <taxon>Cytophagia</taxon>
        <taxon>Cytophagales</taxon>
        <taxon>Flexibacteraceae</taxon>
        <taxon>Flexibacter</taxon>
    </lineage>
</organism>
<evidence type="ECO:0000256" key="4">
    <source>
        <dbReference type="ARBA" id="ARBA00022679"/>
    </source>
</evidence>
<keyword evidence="5 6" id="KW-0665">Pyrimidine biosynthesis</keyword>
<dbReference type="EC" id="2.4.2.10" evidence="2 6"/>
<evidence type="ECO:0000313" key="8">
    <source>
        <dbReference type="EMBL" id="SFB76221.1"/>
    </source>
</evidence>
<protein>
    <recommendedName>
        <fullName evidence="2 6">Orotate phosphoribosyltransferase</fullName>
        <shortName evidence="6">OPRT</shortName>
        <shortName evidence="6">OPRTase</shortName>
        <ecNumber evidence="2 6">2.4.2.10</ecNumber>
    </recommendedName>
</protein>
<evidence type="ECO:0000256" key="3">
    <source>
        <dbReference type="ARBA" id="ARBA00022676"/>
    </source>
</evidence>
<dbReference type="InterPro" id="IPR000836">
    <property type="entry name" value="PRTase_dom"/>
</dbReference>
<comment type="subunit">
    <text evidence="6">Homodimer.</text>
</comment>
<reference evidence="8 9" key="1">
    <citation type="submission" date="2016-10" db="EMBL/GenBank/DDBJ databases">
        <authorList>
            <person name="de Groot N.N."/>
        </authorList>
    </citation>
    <scope>NUCLEOTIDE SEQUENCE [LARGE SCALE GENOMIC DNA]</scope>
    <source>
        <strain evidence="8 9">DSM 6793</strain>
    </source>
</reference>
<feature type="domain" description="Phosphoribosyltransferase" evidence="7">
    <location>
        <begin position="70"/>
        <end position="155"/>
    </location>
</feature>
<evidence type="ECO:0000256" key="1">
    <source>
        <dbReference type="ARBA" id="ARBA00004889"/>
    </source>
</evidence>
<sequence length="211" mass="22717">MKSVAEEIASELLRVQAVKLSPSQPFRWSSGWLSPIYCDNRLTLSFPALRSQICDALVDVVCKQFPDVEVIAGVATAGIPQGALIADRLGLPFVYVRSSAKEHGMKNMIEGKVEAGQKVVVIEDLVSTGGSSLKAAQALQAEAGAQVLGMVAVFTYQLQAAKDNFAAAKLPLYCLSDYEALIKVASDEAYIAPDSLQTLKAWRENPAEWGK</sequence>
<dbReference type="RefSeq" id="WP_091506255.1">
    <property type="nucleotide sequence ID" value="NZ_FOLE01000001.1"/>
</dbReference>
<name>A0A1I1DMV2_9BACT</name>
<comment type="pathway">
    <text evidence="1 6">Pyrimidine metabolism; UMP biosynthesis via de novo pathway; UMP from orotate: step 1/2.</text>
</comment>
<keyword evidence="9" id="KW-1185">Reference proteome</keyword>
<evidence type="ECO:0000259" key="7">
    <source>
        <dbReference type="Pfam" id="PF00156"/>
    </source>
</evidence>
<comment type="similarity">
    <text evidence="6">Belongs to the purine/pyrimidine phosphoribosyltransferase family. PyrE subfamily.</text>
</comment>
<dbReference type="SUPFAM" id="SSF53271">
    <property type="entry name" value="PRTase-like"/>
    <property type="match status" value="1"/>
</dbReference>
<dbReference type="EMBL" id="FOLE01000001">
    <property type="protein sequence ID" value="SFB76221.1"/>
    <property type="molecule type" value="Genomic_DNA"/>
</dbReference>
<evidence type="ECO:0000313" key="9">
    <source>
        <dbReference type="Proteomes" id="UP000199514"/>
    </source>
</evidence>
<dbReference type="AlphaFoldDB" id="A0A1I1DMV2"/>
<dbReference type="PANTHER" id="PTHR19278:SF9">
    <property type="entry name" value="URIDINE 5'-MONOPHOSPHATE SYNTHASE"/>
    <property type="match status" value="1"/>
</dbReference>
<comment type="function">
    <text evidence="6">Catalyzes the transfer of a ribosyl phosphate group from 5-phosphoribose 1-diphosphate to orotate, leading to the formation of orotidine monophosphate (OMP).</text>
</comment>
<keyword evidence="4 6" id="KW-0808">Transferase</keyword>
<feature type="binding site" evidence="6">
    <location>
        <position position="127"/>
    </location>
    <ligand>
        <name>orotate</name>
        <dbReference type="ChEBI" id="CHEBI:30839"/>
    </ligand>
</feature>
<dbReference type="InterPro" id="IPR023031">
    <property type="entry name" value="OPRT"/>
</dbReference>
<dbReference type="Pfam" id="PF00156">
    <property type="entry name" value="Pribosyltran"/>
    <property type="match status" value="1"/>
</dbReference>
<dbReference type="STRING" id="927664.SAMN05421780_101338"/>
<dbReference type="GO" id="GO:0044205">
    <property type="term" value="P:'de novo' UMP biosynthetic process"/>
    <property type="evidence" value="ECO:0007669"/>
    <property type="project" value="UniProtKB-UniRule"/>
</dbReference>
<comment type="catalytic activity">
    <reaction evidence="6">
        <text>orotidine 5'-phosphate + diphosphate = orotate + 5-phospho-alpha-D-ribose 1-diphosphate</text>
        <dbReference type="Rhea" id="RHEA:10380"/>
        <dbReference type="ChEBI" id="CHEBI:30839"/>
        <dbReference type="ChEBI" id="CHEBI:33019"/>
        <dbReference type="ChEBI" id="CHEBI:57538"/>
        <dbReference type="ChEBI" id="CHEBI:58017"/>
        <dbReference type="EC" id="2.4.2.10"/>
    </reaction>
</comment>
<proteinExistence type="inferred from homology"/>
<feature type="binding site" evidence="6">
    <location>
        <position position="97"/>
    </location>
    <ligand>
        <name>5-phospho-alpha-D-ribose 1-diphosphate</name>
        <dbReference type="ChEBI" id="CHEBI:58017"/>
        <note>ligand shared between dimeric partners</note>
    </ligand>
</feature>
<dbReference type="GO" id="GO:0004588">
    <property type="term" value="F:orotate phosphoribosyltransferase activity"/>
    <property type="evidence" value="ECO:0007669"/>
    <property type="project" value="UniProtKB-UniRule"/>
</dbReference>
<comment type="caution">
    <text evidence="6">Lacks conserved residue(s) required for the propagation of feature annotation.</text>
</comment>
<dbReference type="InterPro" id="IPR004467">
    <property type="entry name" value="Or_phspho_trans_dom"/>
</dbReference>
<accession>A0A1I1DMV2</accession>
<dbReference type="GO" id="GO:0019856">
    <property type="term" value="P:pyrimidine nucleobase biosynthetic process"/>
    <property type="evidence" value="ECO:0007669"/>
    <property type="project" value="TreeGrafter"/>
</dbReference>
<evidence type="ECO:0000256" key="6">
    <source>
        <dbReference type="HAMAP-Rule" id="MF_01208"/>
    </source>
</evidence>
<dbReference type="Proteomes" id="UP000199514">
    <property type="component" value="Unassembled WGS sequence"/>
</dbReference>
<dbReference type="Gene3D" id="3.40.50.2020">
    <property type="match status" value="1"/>
</dbReference>
<dbReference type="NCBIfam" id="TIGR00336">
    <property type="entry name" value="pyrE"/>
    <property type="match status" value="1"/>
</dbReference>
<dbReference type="HAMAP" id="MF_01208">
    <property type="entry name" value="PyrE"/>
    <property type="match status" value="1"/>
</dbReference>
<evidence type="ECO:0000256" key="5">
    <source>
        <dbReference type="ARBA" id="ARBA00022975"/>
    </source>
</evidence>
<dbReference type="UniPathway" id="UPA00070">
    <property type="reaction ID" value="UER00119"/>
</dbReference>
<feature type="binding site" evidence="6">
    <location>
        <position position="101"/>
    </location>
    <ligand>
        <name>5-phospho-alpha-D-ribose 1-diphosphate</name>
        <dbReference type="ChEBI" id="CHEBI:58017"/>
        <note>ligand shared between dimeric partners</note>
    </ligand>
</feature>
<keyword evidence="6" id="KW-0460">Magnesium</keyword>
<comment type="cofactor">
    <cofactor evidence="6">
        <name>Mg(2+)</name>
        <dbReference type="ChEBI" id="CHEBI:18420"/>
    </cofactor>
</comment>